<dbReference type="AlphaFoldDB" id="A0A5B9Q6Q9"/>
<dbReference type="GO" id="GO:0005975">
    <property type="term" value="P:carbohydrate metabolic process"/>
    <property type="evidence" value="ECO:0007669"/>
    <property type="project" value="InterPro"/>
</dbReference>
<feature type="signal peptide" evidence="1">
    <location>
        <begin position="1"/>
        <end position="24"/>
    </location>
</feature>
<dbReference type="SUPFAM" id="SSF53474">
    <property type="entry name" value="alpha/beta-Hydrolases"/>
    <property type="match status" value="1"/>
</dbReference>
<accession>A0A5B9Q6Q9</accession>
<feature type="chain" id="PRO_5022893583" evidence="1">
    <location>
        <begin position="25"/>
        <end position="1170"/>
    </location>
</feature>
<dbReference type="InterPro" id="IPR008928">
    <property type="entry name" value="6-hairpin_glycosidase_sf"/>
</dbReference>
<dbReference type="Pfam" id="PF12715">
    <property type="entry name" value="Abhydrolase_7"/>
    <property type="match status" value="1"/>
</dbReference>
<protein>
    <submittedName>
        <fullName evidence="2">Alpha/beta hydrolase family protein</fullName>
    </submittedName>
</protein>
<keyword evidence="1" id="KW-0732">Signal</keyword>
<dbReference type="InterPro" id="IPR025890">
    <property type="entry name" value="Abhydrolase_bac"/>
</dbReference>
<dbReference type="PANTHER" id="PTHR22946">
    <property type="entry name" value="DIENELACTONE HYDROLASE DOMAIN-CONTAINING PROTEIN-RELATED"/>
    <property type="match status" value="1"/>
</dbReference>
<dbReference type="Gene3D" id="3.40.50.1820">
    <property type="entry name" value="alpha/beta hydrolase"/>
    <property type="match status" value="1"/>
</dbReference>
<dbReference type="Proteomes" id="UP000323917">
    <property type="component" value="Chromosome"/>
</dbReference>
<dbReference type="InterPro" id="IPR050261">
    <property type="entry name" value="FrsA_esterase"/>
</dbReference>
<sequence length="1170" mass="131647" precursor="true">MFTKAVFHSSQLFALLLALSTLVAKTEGEQRTENESQLMEFSVTPAASGRQLVRASIPFRSGILSQTEQVFAEDGSEQTPVAVRPLGFHIDSTGEKTVRQAMVTFPYNFLQPSPTVFRLHKSKDSRISLPKQEVELTFHGEGWWEIAYSTGSSFRAVPIWPDSEPSSGWISETVEQSPYFIWQRWKQEIGKWHRIVEFRTDHLGQVIAVAHLQRLDASSNWAPRFGWEITPLEKPSEKSEISPFVTRSDREWQLSHSFAAGGKFEDMIDPGRIRIAHPAAPYKQSGGVFTRQLDSGSTAYRYLRSTPSERVPMQEYSWRRAEMVISPVGVAPVTATLQSAHKVSIKPIDWNASYGSGLPITVDQHLLLSKALEFHRQATVRMAAVGHDWGNVTTFSDSTSHGGIFGMNRLNHAPGIIFEAMRTGDRQFLEIGLAWCDNFHDLSIWWGPKDFGGTRYNNIRANNDPTPEDDTTFMWRGDKSTTFCTKGYAAFQMAYELTGDPRMSEALESQVAYAVEHVHSNDGECRNIGDVADFVKLYELTGEQRFLDHGLRLFRELRPLLSPDYLFDQGGKQLAEDPPFIDGDDRGFNIGYAKPYIIGYGLAGCPQLAKYFPDEPGLQEMARAMADFLIESQDPLGGWRYPHPASSRTMLGQAMEHANQLVETCKLLGPQEKYLDAIERVLRQRVWILEATGTIANNLVGWETATGFIGHPKEIYDLYQFPGDRDSKRDYREGNLRLGSAPPEALVYFPKVLRYYLAHRSVVRLLEQPREETPLGQLLAATTKFNFPANGKASPTETQTKGVDKLLPVFSQDLKSSLEFPSAWEHATNTTFDEWKTKARRQVREAFLTPPSVVDFNPKVLDSQKQDGYTSQKIELNLSGESRVLAYLLIPDGKGPFPAVLMLHDHGAEFRIGKEKLVHAWDISAEKQRVAEQWVEKYYGGRYLGDELAKRGYVCLATDALNWSDRGGGGFEGQQALSSNLMHMGMSLAGLIAHEDLRAAEFLASLPEVDSDRVASLGLSMGSFRAWQVAAMSDHIAAGAAICWMATVKGLMQPGNNQTKGHSAYTMLHPGLLNLLDYPDIASLACPKPMLFYNGLQDSLFPVPSVEKAYRKLHSVWSSQRHEELLETRLWDVPHVFNLEMQDKTFQWLDRQFKFVIPERDFDAKSAIPD</sequence>
<dbReference type="RefSeq" id="WP_210417861.1">
    <property type="nucleotide sequence ID" value="NZ_CP042913.1"/>
</dbReference>
<reference evidence="2 3" key="1">
    <citation type="submission" date="2019-08" db="EMBL/GenBank/DDBJ databases">
        <title>Deep-cultivation of Planctomycetes and their phenomic and genomic characterization uncovers novel biology.</title>
        <authorList>
            <person name="Wiegand S."/>
            <person name="Jogler M."/>
            <person name="Boedeker C."/>
            <person name="Pinto D."/>
            <person name="Vollmers J."/>
            <person name="Rivas-Marin E."/>
            <person name="Kohn T."/>
            <person name="Peeters S.H."/>
            <person name="Heuer A."/>
            <person name="Rast P."/>
            <person name="Oberbeckmann S."/>
            <person name="Bunk B."/>
            <person name="Jeske O."/>
            <person name="Meyerdierks A."/>
            <person name="Storesund J.E."/>
            <person name="Kallscheuer N."/>
            <person name="Luecker S."/>
            <person name="Lage O.M."/>
            <person name="Pohl T."/>
            <person name="Merkel B.J."/>
            <person name="Hornburger P."/>
            <person name="Mueller R.-W."/>
            <person name="Bruemmer F."/>
            <person name="Labrenz M."/>
            <person name="Spormann A.M."/>
            <person name="Op den Camp H."/>
            <person name="Overmann J."/>
            <person name="Amann R."/>
            <person name="Jetten M.S.M."/>
            <person name="Mascher T."/>
            <person name="Medema M.H."/>
            <person name="Devos D.P."/>
            <person name="Kaster A.-K."/>
            <person name="Ovreas L."/>
            <person name="Rohde M."/>
            <person name="Galperin M.Y."/>
            <person name="Jogler C."/>
        </authorList>
    </citation>
    <scope>NUCLEOTIDE SEQUENCE [LARGE SCALE GENOMIC DNA]</scope>
    <source>
        <strain evidence="2 3">Pr1d</strain>
    </source>
</reference>
<keyword evidence="3" id="KW-1185">Reference proteome</keyword>
<organism evidence="2 3">
    <name type="scientific">Bythopirellula goksoeyrii</name>
    <dbReference type="NCBI Taxonomy" id="1400387"/>
    <lineage>
        <taxon>Bacteria</taxon>
        <taxon>Pseudomonadati</taxon>
        <taxon>Planctomycetota</taxon>
        <taxon>Planctomycetia</taxon>
        <taxon>Pirellulales</taxon>
        <taxon>Lacipirellulaceae</taxon>
        <taxon>Bythopirellula</taxon>
    </lineage>
</organism>
<evidence type="ECO:0000313" key="3">
    <source>
        <dbReference type="Proteomes" id="UP000323917"/>
    </source>
</evidence>
<gene>
    <name evidence="2" type="ORF">Pr1d_04760</name>
</gene>
<dbReference type="SUPFAM" id="SSF48208">
    <property type="entry name" value="Six-hairpin glycosidases"/>
    <property type="match status" value="1"/>
</dbReference>
<dbReference type="InterPro" id="IPR029058">
    <property type="entry name" value="AB_hydrolase_fold"/>
</dbReference>
<keyword evidence="2" id="KW-0378">Hydrolase</keyword>
<dbReference type="GO" id="GO:0016787">
    <property type="term" value="F:hydrolase activity"/>
    <property type="evidence" value="ECO:0007669"/>
    <property type="project" value="UniProtKB-KW"/>
</dbReference>
<dbReference type="EMBL" id="CP042913">
    <property type="protein sequence ID" value="QEG33215.1"/>
    <property type="molecule type" value="Genomic_DNA"/>
</dbReference>
<evidence type="ECO:0000313" key="2">
    <source>
        <dbReference type="EMBL" id="QEG33215.1"/>
    </source>
</evidence>
<evidence type="ECO:0000256" key="1">
    <source>
        <dbReference type="SAM" id="SignalP"/>
    </source>
</evidence>
<dbReference type="PANTHER" id="PTHR22946:SF8">
    <property type="entry name" value="ACETYL XYLAN ESTERASE DOMAIN-CONTAINING PROTEIN"/>
    <property type="match status" value="1"/>
</dbReference>
<dbReference type="KEGG" id="bgok:Pr1d_04760"/>
<name>A0A5B9Q6Q9_9BACT</name>
<proteinExistence type="predicted"/>